<dbReference type="AlphaFoldDB" id="A0A1H8LQW6"/>
<reference evidence="1 2" key="1">
    <citation type="submission" date="2016-10" db="EMBL/GenBank/DDBJ databases">
        <authorList>
            <person name="de Groot N.N."/>
        </authorList>
    </citation>
    <scope>NUCLEOTIDE SEQUENCE [LARGE SCALE GENOMIC DNA]</scope>
    <source>
        <strain evidence="1 2">Nl18</strain>
    </source>
</reference>
<proteinExistence type="predicted"/>
<evidence type="ECO:0000313" key="2">
    <source>
        <dbReference type="Proteomes" id="UP000183898"/>
    </source>
</evidence>
<protein>
    <recommendedName>
        <fullName evidence="3">Pyridine nucleotide-disulphide oxidoreductase dimerisation domain-containing protein</fullName>
    </recommendedName>
</protein>
<dbReference type="SUPFAM" id="SSF55424">
    <property type="entry name" value="FAD/NAD-linked reductases, dimerisation (C-terminal) domain"/>
    <property type="match status" value="1"/>
</dbReference>
<dbReference type="EMBL" id="FOCT01000011">
    <property type="protein sequence ID" value="SEO07248.1"/>
    <property type="molecule type" value="Genomic_DNA"/>
</dbReference>
<gene>
    <name evidence="1" type="ORF">SAMN05216404_1116</name>
</gene>
<name>A0A1H8LQW6_9PROT</name>
<dbReference type="Gene3D" id="3.30.390.30">
    <property type="match status" value="1"/>
</dbReference>
<accession>A0A1H8LQW6</accession>
<dbReference type="InterPro" id="IPR016156">
    <property type="entry name" value="FAD/NAD-linked_Rdtase_dimer_sf"/>
</dbReference>
<evidence type="ECO:0008006" key="3">
    <source>
        <dbReference type="Google" id="ProtNLM"/>
    </source>
</evidence>
<sequence>MIVSGRAGDLLAEFVLAMKQWSGFNRILGTIHTYPTWPEAGKHAASEWRRPHLPFHLLYRVEKYHTWGRLKDGKGSRQGPEKTLAAIEIALPMASFERI</sequence>
<dbReference type="Proteomes" id="UP000183898">
    <property type="component" value="Unassembled WGS sequence"/>
</dbReference>
<evidence type="ECO:0000313" key="1">
    <source>
        <dbReference type="EMBL" id="SEO07248.1"/>
    </source>
</evidence>
<organism evidence="1 2">
    <name type="scientific">Nitrosospira multiformis</name>
    <dbReference type="NCBI Taxonomy" id="1231"/>
    <lineage>
        <taxon>Bacteria</taxon>
        <taxon>Pseudomonadati</taxon>
        <taxon>Pseudomonadota</taxon>
        <taxon>Betaproteobacteria</taxon>
        <taxon>Nitrosomonadales</taxon>
        <taxon>Nitrosomonadaceae</taxon>
        <taxon>Nitrosospira</taxon>
    </lineage>
</organism>